<protein>
    <submittedName>
        <fullName evidence="2">PRC-barrel domain-containing protein</fullName>
    </submittedName>
</protein>
<dbReference type="SUPFAM" id="SSF50346">
    <property type="entry name" value="PRC-barrel domain"/>
    <property type="match status" value="1"/>
</dbReference>
<dbReference type="Pfam" id="PF05239">
    <property type="entry name" value="PRC"/>
    <property type="match status" value="2"/>
</dbReference>
<sequence length="178" mass="20101">MNRSLQQMIGLPVLLPNGKRVGRVLDIGFDEFWEAEYVVLDGGFGLGRKVRIAKWTDVLTSGEDALVVKDKDAIRSLPRKSLQRTFHTGLIRMRELPVYTLEGQELGRISDVYFRKTAGTQIAGYELTDGLLADVFEGRRRMYLPDGPKDLTLGEDAILVPASYERIMDRDPNAESER</sequence>
<keyword evidence="3" id="KW-1185">Reference proteome</keyword>
<gene>
    <name evidence="2" type="ORF">OMP38_21375</name>
</gene>
<dbReference type="AlphaFoldDB" id="A0A9X4KKJ3"/>
<dbReference type="Gene3D" id="2.30.30.240">
    <property type="entry name" value="PRC-barrel domain"/>
    <property type="match status" value="1"/>
</dbReference>
<dbReference type="InterPro" id="IPR027275">
    <property type="entry name" value="PRC-brl_dom"/>
</dbReference>
<dbReference type="EMBL" id="JAPDHZ010000004">
    <property type="protein sequence ID" value="MDG0793119.1"/>
    <property type="molecule type" value="Genomic_DNA"/>
</dbReference>
<proteinExistence type="predicted"/>
<dbReference type="Proteomes" id="UP001153387">
    <property type="component" value="Unassembled WGS sequence"/>
</dbReference>
<organism evidence="2 3">
    <name type="scientific">Cohnella ginsengisoli</name>
    <dbReference type="NCBI Taxonomy" id="425004"/>
    <lineage>
        <taxon>Bacteria</taxon>
        <taxon>Bacillati</taxon>
        <taxon>Bacillota</taxon>
        <taxon>Bacilli</taxon>
        <taxon>Bacillales</taxon>
        <taxon>Paenibacillaceae</taxon>
        <taxon>Cohnella</taxon>
    </lineage>
</organism>
<dbReference type="RefSeq" id="WP_277566954.1">
    <property type="nucleotide sequence ID" value="NZ_JAPDHZ010000004.1"/>
</dbReference>
<evidence type="ECO:0000313" key="2">
    <source>
        <dbReference type="EMBL" id="MDG0793119.1"/>
    </source>
</evidence>
<comment type="caution">
    <text evidence="2">The sequence shown here is derived from an EMBL/GenBank/DDBJ whole genome shotgun (WGS) entry which is preliminary data.</text>
</comment>
<evidence type="ECO:0000259" key="1">
    <source>
        <dbReference type="Pfam" id="PF05239"/>
    </source>
</evidence>
<evidence type="ECO:0000313" key="3">
    <source>
        <dbReference type="Proteomes" id="UP001153387"/>
    </source>
</evidence>
<accession>A0A9X4KKJ3</accession>
<name>A0A9X4KKJ3_9BACL</name>
<feature type="domain" description="PRC-barrel" evidence="1">
    <location>
        <begin position="94"/>
        <end position="165"/>
    </location>
</feature>
<dbReference type="InterPro" id="IPR011033">
    <property type="entry name" value="PRC_barrel-like_sf"/>
</dbReference>
<reference evidence="2 3" key="1">
    <citation type="submission" date="2022-10" db="EMBL/GenBank/DDBJ databases">
        <title>Comparative genomic analysis of Cohnella hashimotonis sp. nov., isolated from the International Space Station.</title>
        <authorList>
            <person name="Simpson A."/>
            <person name="Venkateswaran K."/>
        </authorList>
    </citation>
    <scope>NUCLEOTIDE SEQUENCE [LARGE SCALE GENOMIC DNA]</scope>
    <source>
        <strain evidence="2 3">DSM 18997</strain>
    </source>
</reference>
<feature type="domain" description="PRC-barrel" evidence="1">
    <location>
        <begin position="6"/>
        <end position="70"/>
    </location>
</feature>